<dbReference type="InterPro" id="IPR036291">
    <property type="entry name" value="NAD(P)-bd_dom_sf"/>
</dbReference>
<evidence type="ECO:0000256" key="2">
    <source>
        <dbReference type="ARBA" id="ARBA00023002"/>
    </source>
</evidence>
<comment type="similarity">
    <text evidence="1">Belongs to the short-chain dehydrogenases/reductases (SDR) family.</text>
</comment>
<evidence type="ECO:0000256" key="1">
    <source>
        <dbReference type="ARBA" id="ARBA00006484"/>
    </source>
</evidence>
<organism evidence="3 4">
    <name type="scientific">Gilliamella apis</name>
    <dbReference type="NCBI Taxonomy" id="1970738"/>
    <lineage>
        <taxon>Bacteria</taxon>
        <taxon>Pseudomonadati</taxon>
        <taxon>Pseudomonadota</taxon>
        <taxon>Gammaproteobacteria</taxon>
        <taxon>Orbales</taxon>
        <taxon>Orbaceae</taxon>
        <taxon>Gilliamella</taxon>
    </lineage>
</organism>
<proteinExistence type="inferred from homology"/>
<reference evidence="3 4" key="1">
    <citation type="submission" date="2018-05" db="EMBL/GenBank/DDBJ databases">
        <title>Reference genomes for bee gut microbiota database.</title>
        <authorList>
            <person name="Ellegaard K.M."/>
        </authorList>
    </citation>
    <scope>NUCLEOTIDE SEQUENCE [LARGE SCALE GENOMIC DNA]</scope>
    <source>
        <strain evidence="3 4">ESL0172</strain>
    </source>
</reference>
<keyword evidence="2" id="KW-0560">Oxidoreductase</keyword>
<evidence type="ECO:0000313" key="3">
    <source>
        <dbReference type="EMBL" id="PXY91527.1"/>
    </source>
</evidence>
<dbReference type="AlphaFoldDB" id="A0A2V4DNR0"/>
<dbReference type="SUPFAM" id="SSF51735">
    <property type="entry name" value="NAD(P)-binding Rossmann-fold domains"/>
    <property type="match status" value="1"/>
</dbReference>
<keyword evidence="4" id="KW-1185">Reference proteome</keyword>
<dbReference type="GO" id="GO:0016491">
    <property type="term" value="F:oxidoreductase activity"/>
    <property type="evidence" value="ECO:0007669"/>
    <property type="project" value="UniProtKB-KW"/>
</dbReference>
<dbReference type="PRINTS" id="PR00081">
    <property type="entry name" value="GDHRDH"/>
</dbReference>
<comment type="caution">
    <text evidence="3">The sequence shown here is derived from an EMBL/GenBank/DDBJ whole genome shotgun (WGS) entry which is preliminary data.</text>
</comment>
<protein>
    <submittedName>
        <fullName evidence="3">3-oxoacyl-ACP reductase</fullName>
    </submittedName>
</protein>
<dbReference type="RefSeq" id="WP_110447486.1">
    <property type="nucleotide sequence ID" value="NZ_CP132381.1"/>
</dbReference>
<dbReference type="InterPro" id="IPR051122">
    <property type="entry name" value="SDR_DHRS6-like"/>
</dbReference>
<evidence type="ECO:0000313" key="4">
    <source>
        <dbReference type="Proteomes" id="UP000247673"/>
    </source>
</evidence>
<dbReference type="Gene3D" id="3.40.50.720">
    <property type="entry name" value="NAD(P)-binding Rossmann-like Domain"/>
    <property type="match status" value="1"/>
</dbReference>
<dbReference type="EMBL" id="QGLO01000004">
    <property type="protein sequence ID" value="PXY91527.1"/>
    <property type="molecule type" value="Genomic_DNA"/>
</dbReference>
<dbReference type="InterPro" id="IPR002347">
    <property type="entry name" value="SDR_fam"/>
</dbReference>
<dbReference type="Pfam" id="PF00106">
    <property type="entry name" value="adh_short"/>
    <property type="match status" value="1"/>
</dbReference>
<dbReference type="PANTHER" id="PTHR43477:SF1">
    <property type="entry name" value="DIHYDROANTICAPSIN 7-DEHYDROGENASE"/>
    <property type="match status" value="1"/>
</dbReference>
<dbReference type="OrthoDB" id="8653364at2"/>
<name>A0A2V4DNR0_9GAMM</name>
<gene>
    <name evidence="3" type="ORF">DKK78_04170</name>
</gene>
<dbReference type="PANTHER" id="PTHR43477">
    <property type="entry name" value="DIHYDROANTICAPSIN 7-DEHYDROGENASE"/>
    <property type="match status" value="1"/>
</dbReference>
<sequence length="247" mass="26555">MISFSKEQIFIVTGASSGIGEGIALLINSLGATVIAIGRNQERLLSLKSKSKNPDSLFLEQKDLTENISELPNYIRTLKDKYGKFTGLVCSAGMDMPSPLVALDLNNGKSLFNINYFAPIFLAKGFVDKRVNIGLGASIVFIASTAGVYPEKGQTYYAASKAALIAGAKSISKEISHRGLRCNCISPAFVDTPMYQKNKESIGTNLSNYALGIGKPSDLADMTVFLLSNKARWITGQNYILDGGCFG</sequence>
<dbReference type="CDD" id="cd05233">
    <property type="entry name" value="SDR_c"/>
    <property type="match status" value="1"/>
</dbReference>
<accession>A0A2V4DNR0</accession>
<dbReference type="Proteomes" id="UP000247673">
    <property type="component" value="Unassembled WGS sequence"/>
</dbReference>